<dbReference type="Proteomes" id="UP001211894">
    <property type="component" value="Unassembled WGS sequence"/>
</dbReference>
<proteinExistence type="predicted"/>
<protein>
    <recommendedName>
        <fullName evidence="3">YojE</fullName>
    </recommendedName>
</protein>
<accession>A0ABT4X6E9</accession>
<sequence>MVEEPELIQVYLSLWKNRTINERSERSLIQLIDDELNDLRTHPRLRKTRFEKYFQSIRRITNSTLEQDIKLKLIELHTERLHVLINAESRE</sequence>
<reference evidence="1 2" key="1">
    <citation type="submission" date="2023-01" db="EMBL/GenBank/DDBJ databases">
        <title>Bacillus changyiensis sp. nov., isolated from a coastal deposit.</title>
        <authorList>
            <person name="Xiao G."/>
            <person name="Lai Q."/>
            <person name="Hu Z."/>
            <person name="Shao Z."/>
        </authorList>
    </citation>
    <scope>NUCLEOTIDE SEQUENCE [LARGE SCALE GENOMIC DNA]</scope>
    <source>
        <strain evidence="1 2">CLL-7-23</strain>
    </source>
</reference>
<dbReference type="EMBL" id="JAQKAB010000010">
    <property type="protein sequence ID" value="MDA7027788.1"/>
    <property type="molecule type" value="Genomic_DNA"/>
</dbReference>
<organism evidence="1 2">
    <name type="scientific">Bacillus changyiensis</name>
    <dbReference type="NCBI Taxonomy" id="3004103"/>
    <lineage>
        <taxon>Bacteria</taxon>
        <taxon>Bacillati</taxon>
        <taxon>Bacillota</taxon>
        <taxon>Bacilli</taxon>
        <taxon>Bacillales</taxon>
        <taxon>Bacillaceae</taxon>
        <taxon>Bacillus</taxon>
    </lineage>
</organism>
<evidence type="ECO:0000313" key="1">
    <source>
        <dbReference type="EMBL" id="MDA7027788.1"/>
    </source>
</evidence>
<dbReference type="RefSeq" id="WP_271341610.1">
    <property type="nucleotide sequence ID" value="NZ_JAQKAB010000010.1"/>
</dbReference>
<gene>
    <name evidence="1" type="ORF">PJ311_14500</name>
</gene>
<comment type="caution">
    <text evidence="1">The sequence shown here is derived from an EMBL/GenBank/DDBJ whole genome shotgun (WGS) entry which is preliminary data.</text>
</comment>
<name>A0ABT4X6E9_9BACI</name>
<evidence type="ECO:0008006" key="3">
    <source>
        <dbReference type="Google" id="ProtNLM"/>
    </source>
</evidence>
<keyword evidence="2" id="KW-1185">Reference proteome</keyword>
<evidence type="ECO:0000313" key="2">
    <source>
        <dbReference type="Proteomes" id="UP001211894"/>
    </source>
</evidence>